<name>A0A820MG93_9BILA</name>
<evidence type="ECO:0000256" key="3">
    <source>
        <dbReference type="ARBA" id="ARBA00023157"/>
    </source>
</evidence>
<evidence type="ECO:0000256" key="2">
    <source>
        <dbReference type="ARBA" id="ARBA00022737"/>
    </source>
</evidence>
<evidence type="ECO:0000256" key="1">
    <source>
        <dbReference type="ARBA" id="ARBA00022536"/>
    </source>
</evidence>
<feature type="domain" description="Teneurin-like YD-shell" evidence="4">
    <location>
        <begin position="2"/>
        <end position="213"/>
    </location>
</feature>
<accession>A0A820MG93</accession>
<feature type="non-terminal residue" evidence="5">
    <location>
        <position position="1"/>
    </location>
</feature>
<keyword evidence="2" id="KW-0677">Repeat</keyword>
<evidence type="ECO:0000313" key="5">
    <source>
        <dbReference type="EMBL" id="CAF4373615.1"/>
    </source>
</evidence>
<sequence>IYNNKQFILEQIKISLNELEKYTYTYEYDYLKRLINIKKNGIVLDTYQYDLNNNLNSTKQYQSIQYNQWNQIQQIILNDNQTLNYKYDKNGFLHLISNNKLYLFNSLGLLIKYKSNQLIIDYIYDSEQRLIIKSYPLTGYYIQFIYGNQQENRLITHIYNSQLKFLTTIYYDNKNHLIGFEQNEKKFFILTDQMGSPLFIYDDNGLLIQEKFYG</sequence>
<feature type="non-terminal residue" evidence="5">
    <location>
        <position position="214"/>
    </location>
</feature>
<dbReference type="AlphaFoldDB" id="A0A820MG93"/>
<dbReference type="InterPro" id="IPR056823">
    <property type="entry name" value="TEN-like_YD-shell"/>
</dbReference>
<dbReference type="Proteomes" id="UP000663868">
    <property type="component" value="Unassembled WGS sequence"/>
</dbReference>
<gene>
    <name evidence="5" type="ORF">KXQ929_LOCUS49499</name>
</gene>
<dbReference type="PANTHER" id="PTHR11219">
    <property type="entry name" value="TENEURIN AND N-ACETYLGLUCOSAMINE-1-PHOSPHODIESTER ALPHA-N-ACETYLGLUCOSAMINIDASE"/>
    <property type="match status" value="1"/>
</dbReference>
<proteinExistence type="predicted"/>
<dbReference type="GO" id="GO:0008045">
    <property type="term" value="P:motor neuron axon guidance"/>
    <property type="evidence" value="ECO:0007669"/>
    <property type="project" value="TreeGrafter"/>
</dbReference>
<protein>
    <recommendedName>
        <fullName evidence="4">Teneurin-like YD-shell domain-containing protein</fullName>
    </recommendedName>
</protein>
<dbReference type="InterPro" id="IPR051216">
    <property type="entry name" value="Teneurin"/>
</dbReference>
<comment type="caution">
    <text evidence="5">The sequence shown here is derived from an EMBL/GenBank/DDBJ whole genome shotgun (WGS) entry which is preliminary data.</text>
</comment>
<reference evidence="5" key="1">
    <citation type="submission" date="2021-02" db="EMBL/GenBank/DDBJ databases">
        <authorList>
            <person name="Nowell W R."/>
        </authorList>
    </citation>
    <scope>NUCLEOTIDE SEQUENCE</scope>
</reference>
<evidence type="ECO:0000259" key="4">
    <source>
        <dbReference type="Pfam" id="PF25023"/>
    </source>
</evidence>
<dbReference type="EMBL" id="CAJOBB010021140">
    <property type="protein sequence ID" value="CAF4373615.1"/>
    <property type="molecule type" value="Genomic_DNA"/>
</dbReference>
<keyword evidence="3" id="KW-1015">Disulfide bond</keyword>
<dbReference type="Gene3D" id="2.180.10.10">
    <property type="entry name" value="RHS repeat-associated core"/>
    <property type="match status" value="1"/>
</dbReference>
<dbReference type="PANTHER" id="PTHR11219:SF69">
    <property type="entry name" value="TENEURIN-A"/>
    <property type="match status" value="1"/>
</dbReference>
<evidence type="ECO:0000313" key="6">
    <source>
        <dbReference type="Proteomes" id="UP000663868"/>
    </source>
</evidence>
<dbReference type="Pfam" id="PF25023">
    <property type="entry name" value="TEN_YD-shell"/>
    <property type="match status" value="1"/>
</dbReference>
<keyword evidence="1" id="KW-0245">EGF-like domain</keyword>
<organism evidence="5 6">
    <name type="scientific">Adineta steineri</name>
    <dbReference type="NCBI Taxonomy" id="433720"/>
    <lineage>
        <taxon>Eukaryota</taxon>
        <taxon>Metazoa</taxon>
        <taxon>Spiralia</taxon>
        <taxon>Gnathifera</taxon>
        <taxon>Rotifera</taxon>
        <taxon>Eurotatoria</taxon>
        <taxon>Bdelloidea</taxon>
        <taxon>Adinetida</taxon>
        <taxon>Adinetidae</taxon>
        <taxon>Adineta</taxon>
    </lineage>
</organism>